<keyword evidence="2" id="KW-1185">Reference proteome</keyword>
<dbReference type="InterPro" id="IPR049215">
    <property type="entry name" value="DUF6809"/>
</dbReference>
<dbReference type="Proteomes" id="UP000280696">
    <property type="component" value="Unassembled WGS sequence"/>
</dbReference>
<reference evidence="1 2" key="1">
    <citation type="submission" date="2018-09" db="EMBL/GenBank/DDBJ databases">
        <title>Murine metabolic-syndrome-specific gut microbial biobank.</title>
        <authorList>
            <person name="Liu C."/>
        </authorList>
    </citation>
    <scope>NUCLEOTIDE SEQUENCE [LARGE SCALE GENOMIC DNA]</scope>
    <source>
        <strain evidence="1 2">0.1xD8-82</strain>
    </source>
</reference>
<dbReference type="RefSeq" id="WP_120472563.1">
    <property type="nucleotide sequence ID" value="NZ_RAYQ01000103.1"/>
</dbReference>
<dbReference type="EMBL" id="RAYQ01000103">
    <property type="protein sequence ID" value="RKI84274.1"/>
    <property type="molecule type" value="Genomic_DNA"/>
</dbReference>
<dbReference type="Pfam" id="PF20648">
    <property type="entry name" value="DUF6809"/>
    <property type="match status" value="1"/>
</dbReference>
<evidence type="ECO:0000313" key="1">
    <source>
        <dbReference type="EMBL" id="RKI84274.1"/>
    </source>
</evidence>
<sequence>MSSIIEQLYLGNVRPDSFLYSDDSSLNEAIKHKGKCMEELTAKLDVTAKELFNNYCNAQADVDDITQYGTFTYALKLGALLMVEILTGNDTIFFGSESNNK</sequence>
<evidence type="ECO:0000313" key="2">
    <source>
        <dbReference type="Proteomes" id="UP000280696"/>
    </source>
</evidence>
<dbReference type="AlphaFoldDB" id="A0A3A8ZZF1"/>
<organism evidence="1 2">
    <name type="scientific">Parablautia intestinalis</name>
    <dbReference type="NCBI Taxonomy" id="2320100"/>
    <lineage>
        <taxon>Bacteria</taxon>
        <taxon>Bacillati</taxon>
        <taxon>Bacillota</taxon>
        <taxon>Clostridia</taxon>
        <taxon>Lachnospirales</taxon>
        <taxon>Lachnospiraceae</taxon>
        <taxon>Parablautia</taxon>
    </lineage>
</organism>
<comment type="caution">
    <text evidence="1">The sequence shown here is derived from an EMBL/GenBank/DDBJ whole genome shotgun (WGS) entry which is preliminary data.</text>
</comment>
<accession>A0A3A8ZZF1</accession>
<gene>
    <name evidence="1" type="ORF">D7V94_23135</name>
</gene>
<dbReference type="OrthoDB" id="9795830at2"/>
<proteinExistence type="predicted"/>
<protein>
    <submittedName>
        <fullName evidence="1">Uncharacterized protein</fullName>
    </submittedName>
</protein>
<name>A0A3A8ZZF1_9FIRM</name>